<dbReference type="AlphaFoldDB" id="W4VJ32"/>
<reference evidence="10 11" key="1">
    <citation type="journal article" date="2014" name="Genome Announc.">
        <title>Draft Genome Sequence of the Boron-Tolerant and Moderately Halotolerant Bacterium Gracilibacillus boraciitolerans JCM 21714T.</title>
        <authorList>
            <person name="Ahmed I."/>
            <person name="Oshima K."/>
            <person name="Suda W."/>
            <person name="Kitamura K."/>
            <person name="Iida T."/>
            <person name="Ohmori Y."/>
            <person name="Fujiwara T."/>
            <person name="Hattori M."/>
            <person name="Ohkuma M."/>
        </authorList>
    </citation>
    <scope>NUCLEOTIDE SEQUENCE [LARGE SCALE GENOMIC DNA]</scope>
    <source>
        <strain evidence="10 11">JCM 21714</strain>
    </source>
</reference>
<dbReference type="STRING" id="1298598.JCM21714_1792"/>
<keyword evidence="4" id="KW-0732">Signal</keyword>
<sequence>MKRASLINLRSLVTIAVFGIIVLFAVGCSSDTEAEGIPSEIRLDYAYYSPTSIVLREFEWAEEAFKEEGIKVEWTLSQGSNKAIEYLNSNSVDFGSTAGAAALIAESNDVPLENVYVYSQPEWTALVTNEGSGIEKIEDLNGKKVAATLGTDPYIFLVRALDSVGMTIDDIELVNLQHADGGNALVNGDVDAWAGLDPHMAKHELESGTELFFRNIDLNTYGFLNVREEFAENHPEYVEKVIELYERARNWVLENPEEAAELLAEEAGISTEVANIQLVERTILDNPVPGETHVEAIIAAGNVLQQAGDLEEEDDVEALANELINPEYAEKVIE</sequence>
<accession>W4VJ32</accession>
<keyword evidence="6" id="KW-0449">Lipoprotein</keyword>
<evidence type="ECO:0000259" key="9">
    <source>
        <dbReference type="SMART" id="SM00062"/>
    </source>
</evidence>
<dbReference type="OrthoDB" id="286202at2"/>
<evidence type="ECO:0000256" key="6">
    <source>
        <dbReference type="ARBA" id="ARBA00023288"/>
    </source>
</evidence>
<dbReference type="EMBL" id="BAVS01000007">
    <property type="protein sequence ID" value="GAE92774.1"/>
    <property type="molecule type" value="Genomic_DNA"/>
</dbReference>
<dbReference type="GO" id="GO:0016020">
    <property type="term" value="C:membrane"/>
    <property type="evidence" value="ECO:0007669"/>
    <property type="project" value="InterPro"/>
</dbReference>
<comment type="subcellular location">
    <subcellularLocation>
        <location evidence="1">Periplasm</location>
    </subcellularLocation>
</comment>
<comment type="similarity">
    <text evidence="2">Belongs to the bacterial solute-binding protein SsuA/TauA family.</text>
</comment>
<proteinExistence type="inferred from homology"/>
<evidence type="ECO:0000256" key="5">
    <source>
        <dbReference type="ARBA" id="ARBA00023139"/>
    </source>
</evidence>
<dbReference type="PROSITE" id="PS51257">
    <property type="entry name" value="PROKAR_LIPOPROTEIN"/>
    <property type="match status" value="1"/>
</dbReference>
<dbReference type="NCBIfam" id="TIGR01728">
    <property type="entry name" value="SsuA_fam"/>
    <property type="match status" value="1"/>
</dbReference>
<dbReference type="SMART" id="SM00062">
    <property type="entry name" value="PBPb"/>
    <property type="match status" value="1"/>
</dbReference>
<dbReference type="PANTHER" id="PTHR30024">
    <property type="entry name" value="ALIPHATIC SULFONATES-BINDING PROTEIN-RELATED"/>
    <property type="match status" value="1"/>
</dbReference>
<dbReference type="Gene3D" id="3.40.190.10">
    <property type="entry name" value="Periplasmic binding protein-like II"/>
    <property type="match status" value="2"/>
</dbReference>
<comment type="caution">
    <text evidence="10">The sequence shown here is derived from an EMBL/GenBank/DDBJ whole genome shotgun (WGS) entry which is preliminary data.</text>
</comment>
<evidence type="ECO:0000256" key="2">
    <source>
        <dbReference type="ARBA" id="ARBA00010742"/>
    </source>
</evidence>
<dbReference type="InterPro" id="IPR010067">
    <property type="entry name" value="ABC_SsuA_sub-bd"/>
</dbReference>
<dbReference type="SUPFAM" id="SSF53850">
    <property type="entry name" value="Periplasmic binding protein-like II"/>
    <property type="match status" value="1"/>
</dbReference>
<keyword evidence="5" id="KW-0564">Palmitate</keyword>
<dbReference type="FunFam" id="3.40.190.10:FF:000050">
    <property type="entry name" value="Sulfonate ABC transporter substrate-binding protein"/>
    <property type="match status" value="1"/>
</dbReference>
<dbReference type="GO" id="GO:0042626">
    <property type="term" value="F:ATPase-coupled transmembrane transporter activity"/>
    <property type="evidence" value="ECO:0007669"/>
    <property type="project" value="InterPro"/>
</dbReference>
<dbReference type="InterPro" id="IPR015168">
    <property type="entry name" value="SsuA/THI5"/>
</dbReference>
<dbReference type="eggNOG" id="COG0715">
    <property type="taxonomic scope" value="Bacteria"/>
</dbReference>
<dbReference type="PANTHER" id="PTHR30024:SF21">
    <property type="entry name" value="ABC TRANSPORTER SUBSTRATE-BINDING PROTEIN"/>
    <property type="match status" value="1"/>
</dbReference>
<evidence type="ECO:0000256" key="7">
    <source>
        <dbReference type="ARBA" id="ARBA00055538"/>
    </source>
</evidence>
<dbReference type="Proteomes" id="UP000019102">
    <property type="component" value="Unassembled WGS sequence"/>
</dbReference>
<evidence type="ECO:0000256" key="4">
    <source>
        <dbReference type="ARBA" id="ARBA00022729"/>
    </source>
</evidence>
<evidence type="ECO:0000313" key="10">
    <source>
        <dbReference type="EMBL" id="GAE92774.1"/>
    </source>
</evidence>
<evidence type="ECO:0000313" key="11">
    <source>
        <dbReference type="Proteomes" id="UP000019102"/>
    </source>
</evidence>
<evidence type="ECO:0000256" key="8">
    <source>
        <dbReference type="ARBA" id="ARBA00070228"/>
    </source>
</evidence>
<evidence type="ECO:0000256" key="3">
    <source>
        <dbReference type="ARBA" id="ARBA00022448"/>
    </source>
</evidence>
<dbReference type="Pfam" id="PF09084">
    <property type="entry name" value="NMT1"/>
    <property type="match status" value="1"/>
</dbReference>
<name>W4VJ32_9BACI</name>
<dbReference type="InterPro" id="IPR001638">
    <property type="entry name" value="Solute-binding_3/MltF_N"/>
</dbReference>
<dbReference type="GO" id="GO:0042597">
    <property type="term" value="C:periplasmic space"/>
    <property type="evidence" value="ECO:0007669"/>
    <property type="project" value="UniProtKB-SubCell"/>
</dbReference>
<organism evidence="10 11">
    <name type="scientific">Gracilibacillus boraciitolerans JCM 21714</name>
    <dbReference type="NCBI Taxonomy" id="1298598"/>
    <lineage>
        <taxon>Bacteria</taxon>
        <taxon>Bacillati</taxon>
        <taxon>Bacillota</taxon>
        <taxon>Bacilli</taxon>
        <taxon>Bacillales</taxon>
        <taxon>Bacillaceae</taxon>
        <taxon>Gracilibacillus</taxon>
    </lineage>
</organism>
<evidence type="ECO:0000256" key="1">
    <source>
        <dbReference type="ARBA" id="ARBA00004418"/>
    </source>
</evidence>
<dbReference type="RefSeq" id="WP_052000442.1">
    <property type="nucleotide sequence ID" value="NZ_BAVS01000007.1"/>
</dbReference>
<protein>
    <recommendedName>
        <fullName evidence="8">Putative aliphatic sulfonates-binding protein</fullName>
    </recommendedName>
</protein>
<feature type="domain" description="Solute-binding protein family 3/N-terminal" evidence="9">
    <location>
        <begin position="40"/>
        <end position="255"/>
    </location>
</feature>
<comment type="function">
    <text evidence="7">Part of a binding-protein-dependent transport system for aliphatic sulfonates. Putative binding protein.</text>
</comment>
<gene>
    <name evidence="10" type="ORF">JCM21714_1792</name>
</gene>
<keyword evidence="11" id="KW-1185">Reference proteome</keyword>
<keyword evidence="3" id="KW-0813">Transport</keyword>